<name>A0A4U6TIG6_SETVI</name>
<protein>
    <submittedName>
        <fullName evidence="1">Uncharacterized protein</fullName>
    </submittedName>
</protein>
<evidence type="ECO:0000313" key="2">
    <source>
        <dbReference type="Proteomes" id="UP000298652"/>
    </source>
</evidence>
<dbReference type="AlphaFoldDB" id="A0A4U6TIG6"/>
<dbReference type="Gramene" id="TKW00934">
    <property type="protein sequence ID" value="TKW00934"/>
    <property type="gene ID" value="SEVIR_8G145701v2"/>
</dbReference>
<dbReference type="EMBL" id="CM016559">
    <property type="protein sequence ID" value="TKW00934.1"/>
    <property type="molecule type" value="Genomic_DNA"/>
</dbReference>
<reference evidence="1" key="1">
    <citation type="submission" date="2019-03" db="EMBL/GenBank/DDBJ databases">
        <title>WGS assembly of Setaria viridis.</title>
        <authorList>
            <person name="Huang P."/>
            <person name="Jenkins J."/>
            <person name="Grimwood J."/>
            <person name="Barry K."/>
            <person name="Healey A."/>
            <person name="Mamidi S."/>
            <person name="Sreedasyam A."/>
            <person name="Shu S."/>
            <person name="Feldman M."/>
            <person name="Wu J."/>
            <person name="Yu Y."/>
            <person name="Chen C."/>
            <person name="Johnson J."/>
            <person name="Rokhsar D."/>
            <person name="Baxter I."/>
            <person name="Schmutz J."/>
            <person name="Brutnell T."/>
            <person name="Kellogg E."/>
        </authorList>
    </citation>
    <scope>NUCLEOTIDE SEQUENCE [LARGE SCALE GENOMIC DNA]</scope>
</reference>
<gene>
    <name evidence="1" type="ORF">SEVIR_8G145701v2</name>
</gene>
<sequence length="48" mass="5378">MSILEKRVEYNFPCSLLSDETGRVTAISACVSHGFLRSWETLSQACIQ</sequence>
<organism evidence="1 2">
    <name type="scientific">Setaria viridis</name>
    <name type="common">Green bristlegrass</name>
    <name type="synonym">Setaria italica subsp. viridis</name>
    <dbReference type="NCBI Taxonomy" id="4556"/>
    <lineage>
        <taxon>Eukaryota</taxon>
        <taxon>Viridiplantae</taxon>
        <taxon>Streptophyta</taxon>
        <taxon>Embryophyta</taxon>
        <taxon>Tracheophyta</taxon>
        <taxon>Spermatophyta</taxon>
        <taxon>Magnoliopsida</taxon>
        <taxon>Liliopsida</taxon>
        <taxon>Poales</taxon>
        <taxon>Poaceae</taxon>
        <taxon>PACMAD clade</taxon>
        <taxon>Panicoideae</taxon>
        <taxon>Panicodae</taxon>
        <taxon>Paniceae</taxon>
        <taxon>Cenchrinae</taxon>
        <taxon>Setaria</taxon>
    </lineage>
</organism>
<dbReference type="Proteomes" id="UP000298652">
    <property type="component" value="Chromosome 8"/>
</dbReference>
<keyword evidence="2" id="KW-1185">Reference proteome</keyword>
<proteinExistence type="predicted"/>
<evidence type="ECO:0000313" key="1">
    <source>
        <dbReference type="EMBL" id="TKW00934.1"/>
    </source>
</evidence>
<accession>A0A4U6TIG6</accession>